<sequence length="498" mass="55146">MREGFHLATKVARVITCEGDFDGAASRGAVAATVNSLELSGWVRDLASGASLQIHVEGEPERIRTFVDSLLSGRLIGELAHVHIANVACHGYTEFFLSSAGQQRPHNSLVSSLENTIPFLRRQFGEVVSTMVRVAWKADDDRLRRLVEKVPSEFISQRLLQFPGIRTQDAVASFSSSMWTQTLIRKKQSARIGYAPEDILADKQRGKEFARFLGMRCPATPQFNQPLEKLELRPGLAVKPSNAAGARGVFLIHSEDRIFSVRDKSVISSIAELRTEAAAFVAQKKEKDRWNTEEIVYGPNEEPASDLKFYCFYGEVPLVLEVIRTGRQNVRYWYDGKGAPVRTGKYDDTVLAASPIDRELLEFAGNISRKIPAPFIRIDFYRSEDGLVFGEFSPRPGGFHQFGVETDRLLGRHFVEAQARLFADMFDGDARFPEFRQFVAQNVPLKSKAGAAWTDVRKRVTSGLIALAMAGASLAFASEAEASSPGQTPPARAASTAR</sequence>
<dbReference type="PROSITE" id="PS50975">
    <property type="entry name" value="ATP_GRASP"/>
    <property type="match status" value="1"/>
</dbReference>
<evidence type="ECO:0000313" key="7">
    <source>
        <dbReference type="Proteomes" id="UP000659172"/>
    </source>
</evidence>
<dbReference type="InterPro" id="IPR036046">
    <property type="entry name" value="Acylphosphatase-like_dom_sf"/>
</dbReference>
<dbReference type="SUPFAM" id="SSF56059">
    <property type="entry name" value="Glutathione synthetase ATP-binding domain-like"/>
    <property type="match status" value="1"/>
</dbReference>
<evidence type="ECO:0008006" key="8">
    <source>
        <dbReference type="Google" id="ProtNLM"/>
    </source>
</evidence>
<dbReference type="InterPro" id="IPR001792">
    <property type="entry name" value="Acylphosphatase-like_dom"/>
</dbReference>
<feature type="domain" description="Acylphosphatase-like" evidence="5">
    <location>
        <begin position="12"/>
        <end position="99"/>
    </location>
</feature>
<keyword evidence="7" id="KW-1185">Reference proteome</keyword>
<keyword evidence="1" id="KW-0067">ATP-binding</keyword>
<evidence type="ECO:0000256" key="2">
    <source>
        <dbReference type="PROSITE-ProRule" id="PRU00520"/>
    </source>
</evidence>
<dbReference type="Gene3D" id="3.30.70.100">
    <property type="match status" value="1"/>
</dbReference>
<evidence type="ECO:0000256" key="1">
    <source>
        <dbReference type="PROSITE-ProRule" id="PRU00409"/>
    </source>
</evidence>
<dbReference type="EMBL" id="JABXYK010000027">
    <property type="protein sequence ID" value="NVP58510.1"/>
    <property type="molecule type" value="Genomic_DNA"/>
</dbReference>
<evidence type="ECO:0000259" key="4">
    <source>
        <dbReference type="PROSITE" id="PS50975"/>
    </source>
</evidence>
<reference evidence="6 7" key="1">
    <citation type="submission" date="2020-06" db="EMBL/GenBank/DDBJ databases">
        <title>Rhizobium sp.nov. isolated from the tomato plant.</title>
        <authorList>
            <person name="Thin K.K."/>
            <person name="Zhang X."/>
            <person name="He S."/>
        </authorList>
    </citation>
    <scope>NUCLEOTIDE SEQUENCE [LARGE SCALE GENOMIC DNA]</scope>
    <source>
        <strain evidence="6 7">DBTS2</strain>
    </source>
</reference>
<dbReference type="RefSeq" id="WP_176952406.1">
    <property type="nucleotide sequence ID" value="NZ_JABXYK010000027.1"/>
</dbReference>
<dbReference type="InterPro" id="IPR029465">
    <property type="entry name" value="ATPgrasp_TupA"/>
</dbReference>
<feature type="region of interest" description="Disordered" evidence="3">
    <location>
        <begin position="479"/>
        <end position="498"/>
    </location>
</feature>
<comment type="caution">
    <text evidence="2">Lacks conserved residue(s) required for the propagation of feature annotation.</text>
</comment>
<accession>A0ABX2QL61</accession>
<dbReference type="InterPro" id="IPR011761">
    <property type="entry name" value="ATP-grasp"/>
</dbReference>
<evidence type="ECO:0000313" key="6">
    <source>
        <dbReference type="EMBL" id="NVP58510.1"/>
    </source>
</evidence>
<dbReference type="Proteomes" id="UP000659172">
    <property type="component" value="Unassembled WGS sequence"/>
</dbReference>
<feature type="domain" description="ATP-grasp" evidence="4">
    <location>
        <begin position="207"/>
        <end position="423"/>
    </location>
</feature>
<protein>
    <recommendedName>
        <fullName evidence="8">ATP-grasp domain-containing protein</fullName>
    </recommendedName>
</protein>
<name>A0ABX2QL61_9HYPH</name>
<proteinExistence type="predicted"/>
<organism evidence="6 7">
    <name type="scientific">Mycoplana rhizolycopersici</name>
    <dbReference type="NCBI Taxonomy" id="2746702"/>
    <lineage>
        <taxon>Bacteria</taxon>
        <taxon>Pseudomonadati</taxon>
        <taxon>Pseudomonadota</taxon>
        <taxon>Alphaproteobacteria</taxon>
        <taxon>Hyphomicrobiales</taxon>
        <taxon>Rhizobiaceae</taxon>
        <taxon>Mycoplana</taxon>
    </lineage>
</organism>
<gene>
    <name evidence="6" type="ORF">HV823_25080</name>
</gene>
<evidence type="ECO:0000256" key="3">
    <source>
        <dbReference type="SAM" id="MobiDB-lite"/>
    </source>
</evidence>
<keyword evidence="1" id="KW-0547">Nucleotide-binding</keyword>
<dbReference type="SUPFAM" id="SSF54975">
    <property type="entry name" value="Acylphosphatase/BLUF domain-like"/>
    <property type="match status" value="1"/>
</dbReference>
<comment type="caution">
    <text evidence="6">The sequence shown here is derived from an EMBL/GenBank/DDBJ whole genome shotgun (WGS) entry which is preliminary data.</text>
</comment>
<evidence type="ECO:0000259" key="5">
    <source>
        <dbReference type="PROSITE" id="PS51160"/>
    </source>
</evidence>
<dbReference type="Pfam" id="PF14305">
    <property type="entry name" value="ATPgrasp_TupA"/>
    <property type="match status" value="1"/>
</dbReference>
<dbReference type="PROSITE" id="PS51160">
    <property type="entry name" value="ACYLPHOSPHATASE_3"/>
    <property type="match status" value="1"/>
</dbReference>